<evidence type="ECO:0000313" key="1">
    <source>
        <dbReference type="EMBL" id="NOJ26359.1"/>
    </source>
</evidence>
<dbReference type="EMBL" id="VTXP01000038">
    <property type="protein sequence ID" value="NOJ26359.1"/>
    <property type="molecule type" value="Genomic_DNA"/>
</dbReference>
<dbReference type="AlphaFoldDB" id="A0AAP6ZQM7"/>
<organism evidence="1 2">
    <name type="scientific">Vibrio coralliilyticus</name>
    <dbReference type="NCBI Taxonomy" id="190893"/>
    <lineage>
        <taxon>Bacteria</taxon>
        <taxon>Pseudomonadati</taxon>
        <taxon>Pseudomonadota</taxon>
        <taxon>Gammaproteobacteria</taxon>
        <taxon>Vibrionales</taxon>
        <taxon>Vibrionaceae</taxon>
        <taxon>Vibrio</taxon>
    </lineage>
</organism>
<gene>
    <name evidence="1" type="ORF">F0238_27075</name>
</gene>
<protein>
    <recommendedName>
        <fullName evidence="3">Uracil-DNA glycosylase-like domain-containing protein</fullName>
    </recommendedName>
</protein>
<dbReference type="SUPFAM" id="SSF52141">
    <property type="entry name" value="Uracil-DNA glycosylase-like"/>
    <property type="match status" value="1"/>
</dbReference>
<evidence type="ECO:0008006" key="3">
    <source>
        <dbReference type="Google" id="ProtNLM"/>
    </source>
</evidence>
<sequence>MKMVDVEGLVSTCKRYILDDRNSVVIGEPYIPYIPNNWNGVLVLAESQNLSVGNNDYVQSLCNMSQDEKIQRLGYSSEFVGVYPWDDGSIKLAVEAALGANASEVAVSNAVLWSQRGDNDQNVNPDLDLQSLSSELWSEFLSILNPKVIICCGKIAQNVVSKSGWEGDMLMFRLPAKTAMSRVSGMFTEKDLLDRYPEVKEVVDSNPSWLNGGYRQNKIFFACHAVSVTPKYNKAFKTDSQRLAFLV</sequence>
<dbReference type="InterPro" id="IPR036895">
    <property type="entry name" value="Uracil-DNA_glycosylase-like_sf"/>
</dbReference>
<accession>A0AAP6ZQM7</accession>
<name>A0AAP6ZQM7_9VIBR</name>
<comment type="caution">
    <text evidence="1">The sequence shown here is derived from an EMBL/GenBank/DDBJ whole genome shotgun (WGS) entry which is preliminary data.</text>
</comment>
<dbReference type="Proteomes" id="UP000576645">
    <property type="component" value="Unassembled WGS sequence"/>
</dbReference>
<proteinExistence type="predicted"/>
<reference evidence="1 2" key="1">
    <citation type="submission" date="2019-09" db="EMBL/GenBank/DDBJ databases">
        <title>Draft genome sequencing and comparative genomics of hatchery-associated Vibrios.</title>
        <authorList>
            <person name="Kehlet-Delgado H."/>
            <person name="Mueller R.S."/>
        </authorList>
    </citation>
    <scope>NUCLEOTIDE SEQUENCE [LARGE SCALE GENOMIC DNA]</scope>
    <source>
        <strain evidence="1 2">09-121-3</strain>
    </source>
</reference>
<evidence type="ECO:0000313" key="2">
    <source>
        <dbReference type="Proteomes" id="UP000576645"/>
    </source>
</evidence>